<keyword evidence="1 8" id="KW-0813">Transport</keyword>
<evidence type="ECO:0000313" key="11">
    <source>
        <dbReference type="Proteomes" id="UP000183975"/>
    </source>
</evidence>
<evidence type="ECO:0000256" key="4">
    <source>
        <dbReference type="ARBA" id="ARBA00022737"/>
    </source>
</evidence>
<dbReference type="AlphaFoldDB" id="A0A1M6M6X5"/>
<evidence type="ECO:0000313" key="10">
    <source>
        <dbReference type="EMBL" id="SHJ79219.1"/>
    </source>
</evidence>
<dbReference type="PANTHER" id="PTHR43034:SF2">
    <property type="entry name" value="ION-TRANSLOCATING OXIDOREDUCTASE COMPLEX SUBUNIT C"/>
    <property type="match status" value="1"/>
</dbReference>
<dbReference type="InterPro" id="IPR017900">
    <property type="entry name" value="4Fe4S_Fe_S_CS"/>
</dbReference>
<dbReference type="RefSeq" id="WP_022255770.1">
    <property type="nucleotide sequence ID" value="NZ_FRAH01000006.1"/>
</dbReference>
<dbReference type="InterPro" id="IPR011538">
    <property type="entry name" value="Nuo51_FMN-bd"/>
</dbReference>
<dbReference type="InterPro" id="IPR026902">
    <property type="entry name" value="RnfC_N"/>
</dbReference>
<keyword evidence="7 8" id="KW-0411">Iron-sulfur</keyword>
<accession>A0A1M6M6X5</accession>
<evidence type="ECO:0000259" key="9">
    <source>
        <dbReference type="PROSITE" id="PS51379"/>
    </source>
</evidence>
<dbReference type="GO" id="GO:0051539">
    <property type="term" value="F:4 iron, 4 sulfur cluster binding"/>
    <property type="evidence" value="ECO:0007669"/>
    <property type="project" value="UniProtKB-KW"/>
</dbReference>
<feature type="binding site" evidence="8">
    <location>
        <position position="372"/>
    </location>
    <ligand>
        <name>[4Fe-4S] cluster</name>
        <dbReference type="ChEBI" id="CHEBI:49883"/>
        <label>1</label>
    </ligand>
</feature>
<comment type="function">
    <text evidence="8">Part of a membrane-bound complex that couples electron transfer with translocation of ions across the membrane.</text>
</comment>
<keyword evidence="5 8" id="KW-0249">Electron transport</keyword>
<keyword evidence="8" id="KW-0472">Membrane</keyword>
<evidence type="ECO:0000256" key="8">
    <source>
        <dbReference type="HAMAP-Rule" id="MF_00461"/>
    </source>
</evidence>
<dbReference type="Gene3D" id="3.40.50.11540">
    <property type="entry name" value="NADH-ubiquinone oxidoreductase 51kDa subunit"/>
    <property type="match status" value="1"/>
</dbReference>
<feature type="domain" description="4Fe-4S ferredoxin-type" evidence="9">
    <location>
        <begin position="362"/>
        <end position="392"/>
    </location>
</feature>
<feature type="binding site" evidence="8">
    <location>
        <position position="421"/>
    </location>
    <ligand>
        <name>[4Fe-4S] cluster</name>
        <dbReference type="ChEBI" id="CHEBI:49883"/>
        <label>1</label>
    </ligand>
</feature>
<feature type="binding site" evidence="8">
    <location>
        <position position="411"/>
    </location>
    <ligand>
        <name>[4Fe-4S] cluster</name>
        <dbReference type="ChEBI" id="CHEBI:49883"/>
        <label>2</label>
    </ligand>
</feature>
<comment type="subcellular location">
    <subcellularLocation>
        <location evidence="8">Cell membrane</location>
        <topology evidence="8">Peripheral membrane protein</topology>
    </subcellularLocation>
</comment>
<dbReference type="PROSITE" id="PS51379">
    <property type="entry name" value="4FE4S_FER_2"/>
    <property type="match status" value="1"/>
</dbReference>
<feature type="binding site" evidence="8">
    <location>
        <position position="375"/>
    </location>
    <ligand>
        <name>[4Fe-4S] cluster</name>
        <dbReference type="ChEBI" id="CHEBI:49883"/>
        <label>1</label>
    </ligand>
</feature>
<dbReference type="InterPro" id="IPR037225">
    <property type="entry name" value="Nuo51_FMN-bd_sf"/>
</dbReference>
<dbReference type="InterPro" id="IPR017896">
    <property type="entry name" value="4Fe4S_Fe-S-bd"/>
</dbReference>
<dbReference type="Pfam" id="PF13375">
    <property type="entry name" value="RnfC_N"/>
    <property type="match status" value="1"/>
</dbReference>
<dbReference type="GO" id="GO:0005886">
    <property type="term" value="C:plasma membrane"/>
    <property type="evidence" value="ECO:0007669"/>
    <property type="project" value="UniProtKB-SubCell"/>
</dbReference>
<keyword evidence="3 8" id="KW-0479">Metal-binding</keyword>
<evidence type="ECO:0000256" key="3">
    <source>
        <dbReference type="ARBA" id="ARBA00022723"/>
    </source>
</evidence>
<reference evidence="10 11" key="1">
    <citation type="submission" date="2016-11" db="EMBL/GenBank/DDBJ databases">
        <authorList>
            <person name="Jaros S."/>
            <person name="Januszkiewicz K."/>
            <person name="Wedrychowicz H."/>
        </authorList>
    </citation>
    <scope>NUCLEOTIDE SEQUENCE [LARGE SCALE GENOMIC DNA]</scope>
    <source>
        <strain evidence="10 11">DSM 14214</strain>
    </source>
</reference>
<keyword evidence="11" id="KW-1185">Reference proteome</keyword>
<dbReference type="NCBIfam" id="NF003454">
    <property type="entry name" value="PRK05035.1"/>
    <property type="match status" value="1"/>
</dbReference>
<dbReference type="NCBIfam" id="TIGR01945">
    <property type="entry name" value="rnfC"/>
    <property type="match status" value="1"/>
</dbReference>
<dbReference type="EMBL" id="FRAH01000006">
    <property type="protein sequence ID" value="SHJ79219.1"/>
    <property type="molecule type" value="Genomic_DNA"/>
</dbReference>
<evidence type="ECO:0000256" key="5">
    <source>
        <dbReference type="ARBA" id="ARBA00022982"/>
    </source>
</evidence>
<protein>
    <recommendedName>
        <fullName evidence="8">Ion-translocating oxidoreductase complex subunit C</fullName>
        <ecNumber evidence="8">7.-.-.-</ecNumber>
    </recommendedName>
    <alternativeName>
        <fullName evidence="8">Rnf electron transport complex subunit C</fullName>
    </alternativeName>
</protein>
<dbReference type="Gene3D" id="3.10.20.600">
    <property type="match status" value="1"/>
</dbReference>
<dbReference type="SUPFAM" id="SSF46548">
    <property type="entry name" value="alpha-helical ferredoxin"/>
    <property type="match status" value="1"/>
</dbReference>
<proteinExistence type="inferred from homology"/>
<dbReference type="Pfam" id="PF12838">
    <property type="entry name" value="Fer4_7"/>
    <property type="match status" value="1"/>
</dbReference>
<evidence type="ECO:0000256" key="1">
    <source>
        <dbReference type="ARBA" id="ARBA00022448"/>
    </source>
</evidence>
<dbReference type="Pfam" id="PF01512">
    <property type="entry name" value="Complex1_51K"/>
    <property type="match status" value="1"/>
</dbReference>
<keyword evidence="2 8" id="KW-0004">4Fe-4S</keyword>
<sequence>MQALTFKRGVHPPDGKALSAEQPIQVILPKENSELFYPMSQHIGAPCEPLVAVGDHVKVGQKIAESPAFMSSPIFASVSGEVVDIRPMLVPGGATVKSIVVKNDGKMEEIEGLNQGRDYTTMSNEEILAAIKDAGVVGLGGAGFPTHVKLNPPKDTPIDHILINAAECEPYLTCDYRLMLEEPERIVKGLQIMLKLHPGAKGVIGIEMNKPKAIESMTKACEGIDNITVQPLVTKFPQGSEKHLIYAITKREVKSGALPASAGCIVDNVDTVVAIERAICKGRPLMRRIVTVSGKGIKNPGNYKIRIGMTLRDLVDAIGGFNEGANAPVKLIAGGPMMGPTLYTLDVASVKTTSGLLCFTQEEAFIPEERNCIRCGKCVEHCPMGLQPFLLNACALKGDGEGFVKHHGLDCIECGSCSYECPAKRQLAQSIRATKKIEAGKKAAAAAAARAKAEAEAKAKAEKN</sequence>
<dbReference type="SUPFAM" id="SSF142019">
    <property type="entry name" value="Nqo1 FMN-binding domain-like"/>
    <property type="match status" value="1"/>
</dbReference>
<dbReference type="HAMAP" id="MF_00461">
    <property type="entry name" value="RsxC_RnfC"/>
    <property type="match status" value="1"/>
</dbReference>
<dbReference type="InterPro" id="IPR010208">
    <property type="entry name" value="Ion_transpt_RnfC/RsxC"/>
</dbReference>
<keyword evidence="8" id="KW-1278">Translocase</keyword>
<evidence type="ECO:0000256" key="7">
    <source>
        <dbReference type="ARBA" id="ARBA00023014"/>
    </source>
</evidence>
<dbReference type="PROSITE" id="PS00198">
    <property type="entry name" value="4FE4S_FER_1"/>
    <property type="match status" value="2"/>
</dbReference>
<organism evidence="10 11">
    <name type="scientific">Anaerotignum lactatifermentans DSM 14214</name>
    <dbReference type="NCBI Taxonomy" id="1121323"/>
    <lineage>
        <taxon>Bacteria</taxon>
        <taxon>Bacillati</taxon>
        <taxon>Bacillota</taxon>
        <taxon>Clostridia</taxon>
        <taxon>Lachnospirales</taxon>
        <taxon>Anaerotignaceae</taxon>
        <taxon>Anaerotignum</taxon>
    </lineage>
</organism>
<feature type="binding site" evidence="8">
    <location>
        <position position="414"/>
    </location>
    <ligand>
        <name>[4Fe-4S] cluster</name>
        <dbReference type="ChEBI" id="CHEBI:49883"/>
        <label>2</label>
    </ligand>
</feature>
<dbReference type="Gene3D" id="3.30.70.20">
    <property type="match status" value="1"/>
</dbReference>
<dbReference type="InterPro" id="IPR019554">
    <property type="entry name" value="Soluble_ligand-bd"/>
</dbReference>
<dbReference type="GO" id="GO:0022900">
    <property type="term" value="P:electron transport chain"/>
    <property type="evidence" value="ECO:0007669"/>
    <property type="project" value="UniProtKB-UniRule"/>
</dbReference>
<dbReference type="PANTHER" id="PTHR43034">
    <property type="entry name" value="ION-TRANSLOCATING OXIDOREDUCTASE COMPLEX SUBUNIT C"/>
    <property type="match status" value="1"/>
</dbReference>
<dbReference type="Pfam" id="PF10531">
    <property type="entry name" value="SLBB"/>
    <property type="match status" value="1"/>
</dbReference>
<dbReference type="GO" id="GO:0009055">
    <property type="term" value="F:electron transfer activity"/>
    <property type="evidence" value="ECO:0007669"/>
    <property type="project" value="InterPro"/>
</dbReference>
<evidence type="ECO:0000256" key="6">
    <source>
        <dbReference type="ARBA" id="ARBA00023004"/>
    </source>
</evidence>
<feature type="binding site" evidence="8">
    <location>
        <position position="378"/>
    </location>
    <ligand>
        <name>[4Fe-4S] cluster</name>
        <dbReference type="ChEBI" id="CHEBI:49883"/>
        <label>1</label>
    </ligand>
</feature>
<dbReference type="Proteomes" id="UP000183975">
    <property type="component" value="Unassembled WGS sequence"/>
</dbReference>
<feature type="binding site" evidence="8">
    <location>
        <position position="382"/>
    </location>
    <ligand>
        <name>[4Fe-4S] cluster</name>
        <dbReference type="ChEBI" id="CHEBI:49883"/>
        <label>2</label>
    </ligand>
</feature>
<dbReference type="GO" id="GO:0046872">
    <property type="term" value="F:metal ion binding"/>
    <property type="evidence" value="ECO:0007669"/>
    <property type="project" value="UniProtKB-KW"/>
</dbReference>
<comment type="similarity">
    <text evidence="8">Belongs to the 4Fe4S bacterial-type ferredoxin family. RnfC subfamily.</text>
</comment>
<name>A0A1M6M6X5_9FIRM</name>
<comment type="subunit">
    <text evidence="8">The complex is composed of six subunits: RnfA, RnfB, RnfC, RnfD, RnfE and RnfG.</text>
</comment>
<keyword evidence="4 8" id="KW-0677">Repeat</keyword>
<feature type="binding site" evidence="8">
    <location>
        <position position="417"/>
    </location>
    <ligand>
        <name>[4Fe-4S] cluster</name>
        <dbReference type="ChEBI" id="CHEBI:49883"/>
        <label>2</label>
    </ligand>
</feature>
<gene>
    <name evidence="8" type="primary">rnfC</name>
    <name evidence="10" type="ORF">SAMN02745138_00506</name>
</gene>
<dbReference type="OrthoDB" id="9767754at2"/>
<keyword evidence="6 8" id="KW-0408">Iron</keyword>
<evidence type="ECO:0000256" key="2">
    <source>
        <dbReference type="ARBA" id="ARBA00022485"/>
    </source>
</evidence>
<comment type="cofactor">
    <cofactor evidence="8">
        <name>[4Fe-4S] cluster</name>
        <dbReference type="ChEBI" id="CHEBI:49883"/>
    </cofactor>
    <text evidence="8">Binds 2 [4Fe-4S] clusters per subunit.</text>
</comment>
<keyword evidence="8" id="KW-1003">Cell membrane</keyword>
<dbReference type="EC" id="7.-.-.-" evidence="8"/>